<evidence type="ECO:0000313" key="2">
    <source>
        <dbReference type="Proteomes" id="UP000383932"/>
    </source>
</evidence>
<gene>
    <name evidence="1" type="ORF">CTheo_8561</name>
</gene>
<reference evidence="1 2" key="1">
    <citation type="journal article" date="2019" name="Fungal Biol. Biotechnol.">
        <title>Draft genome sequence of fastidious pathogen Ceratobasidium theobromae, which causes vascular-streak dieback in Theobroma cacao.</title>
        <authorList>
            <person name="Ali S.S."/>
            <person name="Asman A."/>
            <person name="Shao J."/>
            <person name="Firmansyah A.P."/>
            <person name="Susilo A.W."/>
            <person name="Rosmana A."/>
            <person name="McMahon P."/>
            <person name="Junaid M."/>
            <person name="Guest D."/>
            <person name="Kheng T.Y."/>
            <person name="Meinhardt L.W."/>
            <person name="Bailey B.A."/>
        </authorList>
    </citation>
    <scope>NUCLEOTIDE SEQUENCE [LARGE SCALE GENOMIC DNA]</scope>
    <source>
        <strain evidence="1 2">CT2</strain>
    </source>
</reference>
<organism evidence="1 2">
    <name type="scientific">Ceratobasidium theobromae</name>
    <dbReference type="NCBI Taxonomy" id="1582974"/>
    <lineage>
        <taxon>Eukaryota</taxon>
        <taxon>Fungi</taxon>
        <taxon>Dikarya</taxon>
        <taxon>Basidiomycota</taxon>
        <taxon>Agaricomycotina</taxon>
        <taxon>Agaricomycetes</taxon>
        <taxon>Cantharellales</taxon>
        <taxon>Ceratobasidiaceae</taxon>
        <taxon>Ceratobasidium</taxon>
    </lineage>
</organism>
<sequence length="114" mass="11752">MFIVAGESETAQPSNKAGGSLFAVEAGVDGVGTSASSSVLSMMQQPTGITADISSHDSSLPMIFAADLFLSPDPLMVAGPLLNPQSEAEHIVTPIPGVAEQNKVSLEEQSRLQL</sequence>
<proteinExistence type="predicted"/>
<dbReference type="AlphaFoldDB" id="A0A5N5Q8N0"/>
<evidence type="ECO:0000313" key="1">
    <source>
        <dbReference type="EMBL" id="KAB5587999.1"/>
    </source>
</evidence>
<comment type="caution">
    <text evidence="1">The sequence shown here is derived from an EMBL/GenBank/DDBJ whole genome shotgun (WGS) entry which is preliminary data.</text>
</comment>
<keyword evidence="2" id="KW-1185">Reference proteome</keyword>
<dbReference type="Proteomes" id="UP000383932">
    <property type="component" value="Unassembled WGS sequence"/>
</dbReference>
<name>A0A5N5Q8N0_9AGAM</name>
<dbReference type="EMBL" id="SSOP01000626">
    <property type="protein sequence ID" value="KAB5587999.1"/>
    <property type="molecule type" value="Genomic_DNA"/>
</dbReference>
<accession>A0A5N5Q8N0</accession>
<protein>
    <submittedName>
        <fullName evidence="1">Uncharacterized protein</fullName>
    </submittedName>
</protein>